<dbReference type="InterPro" id="IPR003607">
    <property type="entry name" value="HD/PDEase_dom"/>
</dbReference>
<dbReference type="NCBIfam" id="TIGR01693">
    <property type="entry name" value="UTase_glnD"/>
    <property type="match status" value="1"/>
</dbReference>
<keyword evidence="6 7" id="KW-0511">Multifunctional enzyme</keyword>
<comment type="catalytic activity">
    <reaction evidence="7">
        <text>[protein-PII]-uridylyl-L-tyrosine + H2O = [protein-PII]-L-tyrosine + UMP + H(+)</text>
        <dbReference type="Rhea" id="RHEA:48600"/>
        <dbReference type="Rhea" id="RHEA-COMP:12147"/>
        <dbReference type="Rhea" id="RHEA-COMP:12148"/>
        <dbReference type="ChEBI" id="CHEBI:15377"/>
        <dbReference type="ChEBI" id="CHEBI:15378"/>
        <dbReference type="ChEBI" id="CHEBI:46858"/>
        <dbReference type="ChEBI" id="CHEBI:57865"/>
        <dbReference type="ChEBI" id="CHEBI:90602"/>
    </reaction>
</comment>
<dbReference type="SUPFAM" id="SSF109604">
    <property type="entry name" value="HD-domain/PDEase-like"/>
    <property type="match status" value="1"/>
</dbReference>
<dbReference type="PROSITE" id="PS51671">
    <property type="entry name" value="ACT"/>
    <property type="match status" value="2"/>
</dbReference>
<dbReference type="Proteomes" id="UP001053296">
    <property type="component" value="Chromosome"/>
</dbReference>
<dbReference type="SUPFAM" id="SSF81593">
    <property type="entry name" value="Nucleotidyltransferase substrate binding subunit/domain"/>
    <property type="match status" value="1"/>
</dbReference>
<dbReference type="Gene3D" id="3.30.70.260">
    <property type="match status" value="1"/>
</dbReference>
<dbReference type="PANTHER" id="PTHR47320">
    <property type="entry name" value="BIFUNCTIONAL URIDYLYLTRANSFERASE/URIDYLYL-REMOVING ENZYME"/>
    <property type="match status" value="1"/>
</dbReference>
<dbReference type="SUPFAM" id="SSF55021">
    <property type="entry name" value="ACT-like"/>
    <property type="match status" value="2"/>
</dbReference>
<dbReference type="InterPro" id="IPR013546">
    <property type="entry name" value="PII_UdlTrfase/GS_AdlTrfase"/>
</dbReference>
<dbReference type="EMBL" id="AP024485">
    <property type="protein sequence ID" value="BCS88847.1"/>
    <property type="molecule type" value="Genomic_DNA"/>
</dbReference>
<gene>
    <name evidence="7 10" type="primary">glnD</name>
    <name evidence="10" type="ORF">PSDVSF_20890</name>
</gene>
<evidence type="ECO:0000256" key="5">
    <source>
        <dbReference type="ARBA" id="ARBA00022842"/>
    </source>
</evidence>
<evidence type="ECO:0000259" key="8">
    <source>
        <dbReference type="PROSITE" id="PS51671"/>
    </source>
</evidence>
<dbReference type="InterPro" id="IPR043519">
    <property type="entry name" value="NT_sf"/>
</dbReference>
<dbReference type="InterPro" id="IPR002912">
    <property type="entry name" value="ACT_dom"/>
</dbReference>
<comment type="catalytic activity">
    <reaction evidence="7">
        <text>[protein-PII]-L-tyrosine + UTP = [protein-PII]-uridylyl-L-tyrosine + diphosphate</text>
        <dbReference type="Rhea" id="RHEA:13673"/>
        <dbReference type="Rhea" id="RHEA-COMP:12147"/>
        <dbReference type="Rhea" id="RHEA-COMP:12148"/>
        <dbReference type="ChEBI" id="CHEBI:33019"/>
        <dbReference type="ChEBI" id="CHEBI:46398"/>
        <dbReference type="ChEBI" id="CHEBI:46858"/>
        <dbReference type="ChEBI" id="CHEBI:90602"/>
        <dbReference type="EC" id="2.7.7.59"/>
    </reaction>
</comment>
<comment type="caution">
    <text evidence="7">Lacks conserved residue(s) required for the propagation of feature annotation.</text>
</comment>
<dbReference type="CDD" id="cd00077">
    <property type="entry name" value="HDc"/>
    <property type="match status" value="1"/>
</dbReference>
<evidence type="ECO:0000256" key="4">
    <source>
        <dbReference type="ARBA" id="ARBA00022801"/>
    </source>
</evidence>
<evidence type="ECO:0000259" key="9">
    <source>
        <dbReference type="PROSITE" id="PS51831"/>
    </source>
</evidence>
<feature type="domain" description="ACT" evidence="8">
    <location>
        <begin position="685"/>
        <end position="763"/>
    </location>
</feature>
<comment type="function">
    <text evidence="7">Modifies, by uridylylation and deuridylylation, the PII regulatory proteins (GlnB and homologs), in response to the nitrogen status of the cell that GlnD senses through the glutamine level. Under low glutamine levels, catalyzes the conversion of the PII proteins and UTP to PII-UMP and PPi, while under higher glutamine levels, GlnD hydrolyzes PII-UMP to PII and UMP (deuridylylation). Thus, controls uridylylation state and activity of the PII proteins, and plays an important role in the regulation of nitrogen metabolism.</text>
</comment>
<dbReference type="PANTHER" id="PTHR47320:SF1">
    <property type="entry name" value="BIFUNCTIONAL URIDYLYLTRANSFERASE_URIDYLYL-REMOVING ENZYME"/>
    <property type="match status" value="1"/>
</dbReference>
<dbReference type="RefSeq" id="WP_229590846.1">
    <property type="nucleotide sequence ID" value="NZ_AP024485.1"/>
</dbReference>
<evidence type="ECO:0000256" key="1">
    <source>
        <dbReference type="ARBA" id="ARBA00022679"/>
    </source>
</evidence>
<dbReference type="PROSITE" id="PS51831">
    <property type="entry name" value="HD"/>
    <property type="match status" value="1"/>
</dbReference>
<keyword evidence="4 7" id="KW-0378">Hydrolase</keyword>
<keyword evidence="1 7" id="KW-0808">Transferase</keyword>
<dbReference type="CDD" id="cd04899">
    <property type="entry name" value="ACT_ACR-UUR-like_2"/>
    <property type="match status" value="1"/>
</dbReference>
<evidence type="ECO:0000313" key="11">
    <source>
        <dbReference type="Proteomes" id="UP001053296"/>
    </source>
</evidence>
<evidence type="ECO:0000256" key="7">
    <source>
        <dbReference type="HAMAP-Rule" id="MF_00277"/>
    </source>
</evidence>
<dbReference type="SUPFAM" id="SSF81301">
    <property type="entry name" value="Nucleotidyltransferase"/>
    <property type="match status" value="1"/>
</dbReference>
<keyword evidence="11" id="KW-1185">Reference proteome</keyword>
<keyword evidence="3" id="KW-0677">Repeat</keyword>
<name>A0ABN6ETT4_9BACT</name>
<dbReference type="Pfam" id="PF08335">
    <property type="entry name" value="GlnD_UR_UTase"/>
    <property type="match status" value="1"/>
</dbReference>
<keyword evidence="5 7" id="KW-0460">Magnesium</keyword>
<evidence type="ECO:0000256" key="3">
    <source>
        <dbReference type="ARBA" id="ARBA00022737"/>
    </source>
</evidence>
<dbReference type="InterPro" id="IPR045865">
    <property type="entry name" value="ACT-like_dom_sf"/>
</dbReference>
<organism evidence="10 11">
    <name type="scientific">Pseudodesulfovibrio sediminis</name>
    <dbReference type="NCBI Taxonomy" id="2810563"/>
    <lineage>
        <taxon>Bacteria</taxon>
        <taxon>Pseudomonadati</taxon>
        <taxon>Thermodesulfobacteriota</taxon>
        <taxon>Desulfovibrionia</taxon>
        <taxon>Desulfovibrionales</taxon>
        <taxon>Desulfovibrionaceae</taxon>
    </lineage>
</organism>
<dbReference type="Pfam" id="PF01909">
    <property type="entry name" value="NTP_transf_2"/>
    <property type="match status" value="1"/>
</dbReference>
<feature type="domain" description="ACT" evidence="8">
    <location>
        <begin position="797"/>
        <end position="869"/>
    </location>
</feature>
<comment type="domain">
    <text evidence="7">Has four distinct domains: an N-terminal nucleotidyltransferase (NT) domain responsible for UTase activity, a central HD domain that encodes UR activity, and two C-terminal ACT domains that seem to have a role in glutamine sensing.</text>
</comment>
<evidence type="ECO:0000313" key="10">
    <source>
        <dbReference type="EMBL" id="BCS88847.1"/>
    </source>
</evidence>
<dbReference type="SMART" id="SM00471">
    <property type="entry name" value="HDc"/>
    <property type="match status" value="1"/>
</dbReference>
<reference evidence="10" key="1">
    <citation type="journal article" date="2022" name="Arch. Microbiol.">
        <title>Pseudodesulfovibrio sediminis sp. nov., a mesophilic and neutrophilic sulfate-reducing bacterium isolated from sediment of a brackish lake.</title>
        <authorList>
            <person name="Takahashi A."/>
            <person name="Kojima H."/>
            <person name="Watanabe M."/>
            <person name="Fukui M."/>
        </authorList>
    </citation>
    <scope>NUCLEOTIDE SEQUENCE</scope>
    <source>
        <strain evidence="10">SF6</strain>
    </source>
</reference>
<dbReference type="EC" id="3.1.4.-" evidence="7"/>
<comment type="similarity">
    <text evidence="7">Belongs to the GlnD family.</text>
</comment>
<dbReference type="Pfam" id="PF01966">
    <property type="entry name" value="HD"/>
    <property type="match status" value="1"/>
</dbReference>
<dbReference type="HAMAP" id="MF_00277">
    <property type="entry name" value="PII_uridylyl_transf"/>
    <property type="match status" value="1"/>
</dbReference>
<sequence>MQPDSHLPKSAKSLKQAKLGLWERAKAGSVGGFAWEYTHLVDHYFEDRIREAGPQKFAFTLVAVGGYGRGRLCPGSDVDILVLFKRRIPSGADAFIKTLLFPLWDLGLDIGHGVRTVADCVSLAKKDFQVLASLLDARPLAGDAEVFDAFRAAYDKKVLKKTGDIFATSLREHNETRLVQYGDATGMLEPEIKNGLGGLRDGQQVFWLTRVLEASGRTGIFLPEELSRLRDDLAFLNRVRTALHLAAGRKNDRLFFDLQPPTARLMGFASKDATPEAMGRGVEFFLSRLHQAMTRIKTMREALFQERFALRRHAPVPEMSIRNINAGPEGIFFQSQSAVTPGNALGAFLESARSGLPLTWGARRIIRQNPGRFASRLIDHPETLSMLVEIFMAPHSEVACEGLLETRLLPAIFPEFGDVEHLIQFNDYHVHPVGRHTLTTIALLAGFLAGNNSWTGRIGSNIGHRDRIILILAGFFHDLGKGEQHHSRAGADITREVLERYGRETTLIEEVAFLVEHHLLIPKIATRRDLSDERAASEVAATVGKMDRLDTLYLLSVADSMATGPRAWNSWTQSLFGELYFKVRNQLEHGPLSEPENAKRMLDVKAGVLAAASDLDADFVKAATEAMPPRTFLALEPQTIAEQIKLVEQLWKDVAQDRMRKPSSIGGKGVNIINAAPGKAKGTYELTIVALDQPRLFVNVAGAISLHGLNILAAEIFTWKDGTAIDVFTVTEPPENLYADEVWARISRSISYAMVDKLDLAARLEERRNSPLTKGRSGPKLNPIVTIDNTISDYHTVIEVAATDRTGFLFDLASTLADHALAIHMAKITTIKGRAADIFHVRELDGQRVQDEERITSLRKALLTAATAT</sequence>
<evidence type="ECO:0000256" key="2">
    <source>
        <dbReference type="ARBA" id="ARBA00022695"/>
    </source>
</evidence>
<dbReference type="Gene3D" id="1.10.3090.10">
    <property type="entry name" value="cca-adding enzyme, domain 2"/>
    <property type="match status" value="1"/>
</dbReference>
<dbReference type="Pfam" id="PF24931">
    <property type="entry name" value="ACT_ACR9_3rd"/>
    <property type="match status" value="1"/>
</dbReference>
<dbReference type="InterPro" id="IPR010043">
    <property type="entry name" value="UTase/UR"/>
</dbReference>
<dbReference type="EC" id="2.7.7.59" evidence="7"/>
<dbReference type="CDD" id="cd04900">
    <property type="entry name" value="ACT_UUR-like_1"/>
    <property type="match status" value="1"/>
</dbReference>
<keyword evidence="2 7" id="KW-0548">Nucleotidyltransferase</keyword>
<protein>
    <recommendedName>
        <fullName evidence="7">Bifunctional uridylyltransferase/uridylyl-removing enzyme</fullName>
        <shortName evidence="7">UTase/UR</shortName>
    </recommendedName>
    <alternativeName>
        <fullName evidence="7">Bifunctional [protein-PII] modification enzyme</fullName>
    </alternativeName>
    <alternativeName>
        <fullName evidence="7">Bifunctional nitrogen sensor protein</fullName>
    </alternativeName>
    <domain>
        <recommendedName>
            <fullName evidence="7">[Protein-PII] uridylyltransferase</fullName>
            <shortName evidence="7">PII uridylyltransferase</shortName>
            <shortName evidence="7">UTase</shortName>
            <ecNumber evidence="7">2.7.7.59</ecNumber>
        </recommendedName>
    </domain>
    <domain>
        <recommendedName>
            <fullName evidence="7">[Protein-PII]-UMP uridylyl-removing enzyme</fullName>
            <shortName evidence="7">UR</shortName>
            <ecNumber evidence="7">3.1.4.-</ecNumber>
        </recommendedName>
    </domain>
</protein>
<feature type="region of interest" description="Uridylyltransferase" evidence="7">
    <location>
        <begin position="1"/>
        <end position="317"/>
    </location>
</feature>
<comment type="activity regulation">
    <text evidence="7">Uridylyltransferase (UTase) activity is inhibited by glutamine, while glutamine activates uridylyl-removing (UR) activity.</text>
</comment>
<feature type="domain" description="HD" evidence="9">
    <location>
        <begin position="433"/>
        <end position="552"/>
    </location>
</feature>
<dbReference type="InterPro" id="IPR006674">
    <property type="entry name" value="HD_domain"/>
</dbReference>
<dbReference type="PIRSF" id="PIRSF006288">
    <property type="entry name" value="PII_uridyltransf"/>
    <property type="match status" value="1"/>
</dbReference>
<dbReference type="CDD" id="cd05401">
    <property type="entry name" value="NT_GlnE_GlnD_like"/>
    <property type="match status" value="1"/>
</dbReference>
<comment type="cofactor">
    <cofactor evidence="7">
        <name>Mg(2+)</name>
        <dbReference type="ChEBI" id="CHEBI:18420"/>
    </cofactor>
</comment>
<dbReference type="InterPro" id="IPR002934">
    <property type="entry name" value="Polymerase_NTP_transf_dom"/>
</dbReference>
<accession>A0ABN6ETT4</accession>
<dbReference type="GO" id="GO:0016779">
    <property type="term" value="F:nucleotidyltransferase activity"/>
    <property type="evidence" value="ECO:0007669"/>
    <property type="project" value="UniProtKB-KW"/>
</dbReference>
<proteinExistence type="inferred from homology"/>
<evidence type="ECO:0000256" key="6">
    <source>
        <dbReference type="ARBA" id="ARBA00023268"/>
    </source>
</evidence>